<evidence type="ECO:0000256" key="2">
    <source>
        <dbReference type="ARBA" id="ARBA00012393"/>
    </source>
</evidence>
<evidence type="ECO:0000256" key="5">
    <source>
        <dbReference type="ARBA" id="ARBA00022679"/>
    </source>
</evidence>
<dbReference type="Gene3D" id="3.40.50.620">
    <property type="entry name" value="HUPs"/>
    <property type="match status" value="1"/>
</dbReference>
<dbReference type="PANTHER" id="PTHR23293">
    <property type="entry name" value="FAD SYNTHETASE-RELATED FMN ADENYLYLTRANSFERASE"/>
    <property type="match status" value="1"/>
</dbReference>
<gene>
    <name evidence="15" type="ORF">B0F90DRAFT_1703849</name>
</gene>
<dbReference type="AlphaFoldDB" id="A0AAD4M7P9"/>
<keyword evidence="3" id="KW-0285">Flavoprotein</keyword>
<dbReference type="GO" id="GO:0005524">
    <property type="term" value="F:ATP binding"/>
    <property type="evidence" value="ECO:0007669"/>
    <property type="project" value="UniProtKB-KW"/>
</dbReference>
<dbReference type="SUPFAM" id="SSF52402">
    <property type="entry name" value="Adenine nucleotide alpha hydrolases-like"/>
    <property type="match status" value="1"/>
</dbReference>
<evidence type="ECO:0000256" key="6">
    <source>
        <dbReference type="ARBA" id="ARBA00022695"/>
    </source>
</evidence>
<evidence type="ECO:0000259" key="14">
    <source>
        <dbReference type="Pfam" id="PF01507"/>
    </source>
</evidence>
<feature type="region of interest" description="Disordered" evidence="13">
    <location>
        <begin position="335"/>
        <end position="373"/>
    </location>
</feature>
<dbReference type="PANTHER" id="PTHR23293:SF9">
    <property type="entry name" value="FAD SYNTHASE"/>
    <property type="match status" value="1"/>
</dbReference>
<evidence type="ECO:0000256" key="12">
    <source>
        <dbReference type="ARBA" id="ARBA00049494"/>
    </source>
</evidence>
<comment type="pathway">
    <text evidence="1">Cofactor biosynthesis; FAD biosynthesis; FAD from FMN: step 1/1.</text>
</comment>
<dbReference type="EC" id="2.7.7.2" evidence="2"/>
<dbReference type="Proteomes" id="UP001203297">
    <property type="component" value="Unassembled WGS sequence"/>
</dbReference>
<keyword evidence="6" id="KW-0548">Nucleotidyltransferase</keyword>
<organism evidence="15 16">
    <name type="scientific">Multifurca ochricompacta</name>
    <dbReference type="NCBI Taxonomy" id="376703"/>
    <lineage>
        <taxon>Eukaryota</taxon>
        <taxon>Fungi</taxon>
        <taxon>Dikarya</taxon>
        <taxon>Basidiomycota</taxon>
        <taxon>Agaricomycotina</taxon>
        <taxon>Agaricomycetes</taxon>
        <taxon>Russulales</taxon>
        <taxon>Russulaceae</taxon>
        <taxon>Multifurca</taxon>
    </lineage>
</organism>
<evidence type="ECO:0000256" key="9">
    <source>
        <dbReference type="ARBA" id="ARBA00022840"/>
    </source>
</evidence>
<feature type="domain" description="Phosphoadenosine phosphosulphate reductase" evidence="14">
    <location>
        <begin position="46"/>
        <end position="221"/>
    </location>
</feature>
<feature type="compositionally biased region" description="Polar residues" evidence="13">
    <location>
        <begin position="261"/>
        <end position="278"/>
    </location>
</feature>
<comment type="caution">
    <text evidence="15">The sequence shown here is derived from an EMBL/GenBank/DDBJ whole genome shotgun (WGS) entry which is preliminary data.</text>
</comment>
<sequence length="399" mass="43328">MANFDWATITNDTYALATSSEPIAPLVKEALAVIDDALDEYGPDKVSLSFNGGKDCTVLLHLYVAALAKRIVYPSIPTLYIPVPSPFPALEAFISRAARSYNLSVFTCAPPSLVNAPVKSPTSGDDTPLNGVDSMREALELYSARFPMVEAIFIGTRRTDPHGATLDFRVKTDPDWPPFVRVHPIINWGYADVWTFLRRLKVPYCSLYNEGYTSLGSTYNTFRNPALLVGDRLHEGFQSPSHPILDSSHNPTPTPVATEKMSAQPTSNGSTIVASDSKPSCCAKADPKIVFLPPPTSVPQQQGDLPDLASLQVIVSDSGTACHGCPIQEAFVEASQQAHDKREENLSVEPAKDSSAPNYISNDESGLPVRSPHYRPAYELADGTHERLGRGIHPPVLKA</sequence>
<dbReference type="Pfam" id="PF01507">
    <property type="entry name" value="PAPS_reduct"/>
    <property type="match status" value="1"/>
</dbReference>
<dbReference type="EMBL" id="WTXG01000006">
    <property type="protein sequence ID" value="KAI0305361.1"/>
    <property type="molecule type" value="Genomic_DNA"/>
</dbReference>
<dbReference type="GO" id="GO:0006747">
    <property type="term" value="P:FAD biosynthetic process"/>
    <property type="evidence" value="ECO:0007669"/>
    <property type="project" value="TreeGrafter"/>
</dbReference>
<name>A0AAD4M7P9_9AGAM</name>
<feature type="compositionally biased region" description="Polar residues" evidence="13">
    <location>
        <begin position="355"/>
        <end position="364"/>
    </location>
</feature>
<proteinExistence type="predicted"/>
<evidence type="ECO:0000256" key="3">
    <source>
        <dbReference type="ARBA" id="ARBA00022630"/>
    </source>
</evidence>
<dbReference type="GO" id="GO:0003919">
    <property type="term" value="F:FMN adenylyltransferase activity"/>
    <property type="evidence" value="ECO:0007669"/>
    <property type="project" value="UniProtKB-EC"/>
</dbReference>
<protein>
    <recommendedName>
        <fullName evidence="2">FAD synthase</fullName>
        <ecNumber evidence="2">2.7.7.2</ecNumber>
    </recommendedName>
    <alternativeName>
        <fullName evidence="10">FAD pyrophosphorylase</fullName>
    </alternativeName>
    <alternativeName>
        <fullName evidence="11">FMN adenylyltransferase</fullName>
    </alternativeName>
</protein>
<evidence type="ECO:0000256" key="13">
    <source>
        <dbReference type="SAM" id="MobiDB-lite"/>
    </source>
</evidence>
<evidence type="ECO:0000256" key="10">
    <source>
        <dbReference type="ARBA" id="ARBA00031145"/>
    </source>
</evidence>
<keyword evidence="8" id="KW-0274">FAD</keyword>
<evidence type="ECO:0000313" key="15">
    <source>
        <dbReference type="EMBL" id="KAI0305361.1"/>
    </source>
</evidence>
<dbReference type="InterPro" id="IPR014729">
    <property type="entry name" value="Rossmann-like_a/b/a_fold"/>
</dbReference>
<evidence type="ECO:0000256" key="8">
    <source>
        <dbReference type="ARBA" id="ARBA00022827"/>
    </source>
</evidence>
<reference evidence="15" key="1">
    <citation type="journal article" date="2022" name="New Phytol.">
        <title>Evolutionary transition to the ectomycorrhizal habit in the genomes of a hyperdiverse lineage of mushroom-forming fungi.</title>
        <authorList>
            <person name="Looney B."/>
            <person name="Miyauchi S."/>
            <person name="Morin E."/>
            <person name="Drula E."/>
            <person name="Courty P.E."/>
            <person name="Kohler A."/>
            <person name="Kuo A."/>
            <person name="LaButti K."/>
            <person name="Pangilinan J."/>
            <person name="Lipzen A."/>
            <person name="Riley R."/>
            <person name="Andreopoulos W."/>
            <person name="He G."/>
            <person name="Johnson J."/>
            <person name="Nolan M."/>
            <person name="Tritt A."/>
            <person name="Barry K.W."/>
            <person name="Grigoriev I.V."/>
            <person name="Nagy L.G."/>
            <person name="Hibbett D."/>
            <person name="Henrissat B."/>
            <person name="Matheny P.B."/>
            <person name="Labbe J."/>
            <person name="Martin F.M."/>
        </authorList>
    </citation>
    <scope>NUCLEOTIDE SEQUENCE</scope>
    <source>
        <strain evidence="15">BPL690</strain>
    </source>
</reference>
<dbReference type="InterPro" id="IPR002500">
    <property type="entry name" value="PAPS_reduct_dom"/>
</dbReference>
<evidence type="ECO:0000313" key="16">
    <source>
        <dbReference type="Proteomes" id="UP001203297"/>
    </source>
</evidence>
<keyword evidence="7" id="KW-0547">Nucleotide-binding</keyword>
<keyword evidence="4" id="KW-0288">FMN</keyword>
<evidence type="ECO:0000256" key="7">
    <source>
        <dbReference type="ARBA" id="ARBA00022741"/>
    </source>
</evidence>
<comment type="catalytic activity">
    <reaction evidence="12">
        <text>FMN + ATP + H(+) = FAD + diphosphate</text>
        <dbReference type="Rhea" id="RHEA:17237"/>
        <dbReference type="ChEBI" id="CHEBI:15378"/>
        <dbReference type="ChEBI" id="CHEBI:30616"/>
        <dbReference type="ChEBI" id="CHEBI:33019"/>
        <dbReference type="ChEBI" id="CHEBI:57692"/>
        <dbReference type="ChEBI" id="CHEBI:58210"/>
        <dbReference type="EC" id="2.7.7.2"/>
    </reaction>
</comment>
<dbReference type="CDD" id="cd23948">
    <property type="entry name" value="FAD_synthase"/>
    <property type="match status" value="1"/>
</dbReference>
<evidence type="ECO:0000256" key="1">
    <source>
        <dbReference type="ARBA" id="ARBA00004726"/>
    </source>
</evidence>
<keyword evidence="16" id="KW-1185">Reference proteome</keyword>
<accession>A0AAD4M7P9</accession>
<feature type="region of interest" description="Disordered" evidence="13">
    <location>
        <begin position="239"/>
        <end position="279"/>
    </location>
</feature>
<evidence type="ECO:0000256" key="11">
    <source>
        <dbReference type="ARBA" id="ARBA00031871"/>
    </source>
</evidence>
<evidence type="ECO:0000256" key="4">
    <source>
        <dbReference type="ARBA" id="ARBA00022643"/>
    </source>
</evidence>
<keyword evidence="5" id="KW-0808">Transferase</keyword>
<keyword evidence="9" id="KW-0067">ATP-binding</keyword>